<evidence type="ECO:0000256" key="1">
    <source>
        <dbReference type="SAM" id="Phobius"/>
    </source>
</evidence>
<sequence length="193" mass="20075">MNSASQSYPDAADARQLLGDIERLTARGWRMASPAWFPLLCVAVAVLASVPAGIALEGGSPGWYWLIVAPLTTIASSWYFLTRRAQIPDTRGVVLGLTGLAMLTGTMLFGALVDGNWAVATPWLVIGIGFGVFSIAMRSIGAAAFSAVTIIAAVTVAITEPAEGYAILAFVVGATAALAAFIEMVRADGARSR</sequence>
<dbReference type="Proteomes" id="UP000586827">
    <property type="component" value="Unassembled WGS sequence"/>
</dbReference>
<dbReference type="RefSeq" id="WP_067522780.1">
    <property type="nucleotide sequence ID" value="NZ_JABELX010000004.1"/>
</dbReference>
<keyword evidence="1" id="KW-0472">Membrane</keyword>
<feature type="transmembrane region" description="Helical" evidence="1">
    <location>
        <begin position="62"/>
        <end position="81"/>
    </location>
</feature>
<feature type="transmembrane region" description="Helical" evidence="1">
    <location>
        <begin position="35"/>
        <end position="56"/>
    </location>
</feature>
<feature type="transmembrane region" description="Helical" evidence="1">
    <location>
        <begin position="165"/>
        <end position="185"/>
    </location>
</feature>
<dbReference type="EMBL" id="JABELX010000004">
    <property type="protein sequence ID" value="NNH70547.1"/>
    <property type="molecule type" value="Genomic_DNA"/>
</dbReference>
<dbReference type="AlphaFoldDB" id="A0A849C446"/>
<keyword evidence="1" id="KW-1133">Transmembrane helix</keyword>
<keyword evidence="3" id="KW-1185">Reference proteome</keyword>
<comment type="caution">
    <text evidence="2">The sequence shown here is derived from an EMBL/GenBank/DDBJ whole genome shotgun (WGS) entry which is preliminary data.</text>
</comment>
<keyword evidence="1" id="KW-0812">Transmembrane</keyword>
<proteinExistence type="predicted"/>
<reference evidence="2 3" key="1">
    <citation type="submission" date="2020-05" db="EMBL/GenBank/DDBJ databases">
        <title>MicrobeNet Type strains.</title>
        <authorList>
            <person name="Nicholson A.C."/>
        </authorList>
    </citation>
    <scope>NUCLEOTIDE SEQUENCE [LARGE SCALE GENOMIC DNA]</scope>
    <source>
        <strain evidence="2 3">JCM 3224</strain>
    </source>
</reference>
<accession>A0A849C446</accession>
<gene>
    <name evidence="2" type="ORF">HLB23_11855</name>
</gene>
<evidence type="ECO:0000313" key="3">
    <source>
        <dbReference type="Proteomes" id="UP000586827"/>
    </source>
</evidence>
<feature type="transmembrane region" description="Helical" evidence="1">
    <location>
        <begin position="117"/>
        <end position="135"/>
    </location>
</feature>
<feature type="transmembrane region" description="Helical" evidence="1">
    <location>
        <begin position="93"/>
        <end position="111"/>
    </location>
</feature>
<organism evidence="2 3">
    <name type="scientific">Nocardia uniformis</name>
    <dbReference type="NCBI Taxonomy" id="53432"/>
    <lineage>
        <taxon>Bacteria</taxon>
        <taxon>Bacillati</taxon>
        <taxon>Actinomycetota</taxon>
        <taxon>Actinomycetes</taxon>
        <taxon>Mycobacteriales</taxon>
        <taxon>Nocardiaceae</taxon>
        <taxon>Nocardia</taxon>
    </lineage>
</organism>
<feature type="transmembrane region" description="Helical" evidence="1">
    <location>
        <begin position="142"/>
        <end position="159"/>
    </location>
</feature>
<evidence type="ECO:0000313" key="2">
    <source>
        <dbReference type="EMBL" id="NNH70547.1"/>
    </source>
</evidence>
<protein>
    <submittedName>
        <fullName evidence="2">Uncharacterized protein</fullName>
    </submittedName>
</protein>
<name>A0A849C446_9NOCA</name>